<feature type="transmembrane region" description="Helical" evidence="5">
    <location>
        <begin position="83"/>
        <end position="104"/>
    </location>
</feature>
<evidence type="ECO:0000313" key="6">
    <source>
        <dbReference type="EMBL" id="ETW63880.1"/>
    </source>
</evidence>
<dbReference type="GO" id="GO:0016020">
    <property type="term" value="C:membrane"/>
    <property type="evidence" value="ECO:0007669"/>
    <property type="project" value="UniProtKB-SubCell"/>
</dbReference>
<gene>
    <name evidence="6" type="ORF">PFMC_00260</name>
</gene>
<comment type="subcellular location">
    <subcellularLocation>
        <location evidence="1">Membrane</location>
        <topology evidence="1">Multi-pass membrane protein</topology>
    </subcellularLocation>
</comment>
<evidence type="ECO:0000313" key="7">
    <source>
        <dbReference type="Proteomes" id="UP000030694"/>
    </source>
</evidence>
<name>A0A024XFF5_PLAFC</name>
<keyword evidence="2 5" id="KW-0812">Transmembrane</keyword>
<dbReference type="PANTHER" id="PTHR11132">
    <property type="entry name" value="SOLUTE CARRIER FAMILY 35"/>
    <property type="match status" value="1"/>
</dbReference>
<dbReference type="AlphaFoldDB" id="A0A024XFF5"/>
<dbReference type="EMBL" id="KI927460">
    <property type="protein sequence ID" value="ETW63880.1"/>
    <property type="molecule type" value="Genomic_DNA"/>
</dbReference>
<evidence type="ECO:0000256" key="2">
    <source>
        <dbReference type="ARBA" id="ARBA00022692"/>
    </source>
</evidence>
<proteinExistence type="predicted"/>
<feature type="transmembrane region" description="Helical" evidence="5">
    <location>
        <begin position="225"/>
        <end position="247"/>
    </location>
</feature>
<feature type="transmembrane region" description="Helical" evidence="5">
    <location>
        <begin position="192"/>
        <end position="219"/>
    </location>
</feature>
<protein>
    <recommendedName>
        <fullName evidence="8">GDP-fructose:GMP antiporter</fullName>
    </recommendedName>
</protein>
<sequence length="311" mass="36610">MRNNLIVFICITLYLISSITCVFINKYVLMENTIDSVLLIFVQHISCLMFMFFFKDIFFLKKERDEKNIKESIFSLYNEIKELWPLIITFNFTLVFGNICLKYTSISFYQLARSMTLPFNFFFSYFFFKQIKFNLLMIISCIIVSIGFLIFSLDAVNTNYNSVLYGTIVSIIQAIHLNLIKKKLIIYKDKMVMLYYNLIYSSIILFIYLFITRGIFVLVHLDKRLTFYLILSCISSIFVTFSSFLCIHYTDNVVFNMFGNVKSTVQTFMSKYYNSENFNTHTIIGIILTTSGSCLYTCCSEYSKKRKITSK</sequence>
<dbReference type="OMA" id="WWTSNIV"/>
<keyword evidence="3 5" id="KW-1133">Transmembrane helix</keyword>
<organism evidence="6 7">
    <name type="scientific">Plasmodium falciparum (isolate Camp / Malaysia)</name>
    <dbReference type="NCBI Taxonomy" id="5835"/>
    <lineage>
        <taxon>Eukaryota</taxon>
        <taxon>Sar</taxon>
        <taxon>Alveolata</taxon>
        <taxon>Apicomplexa</taxon>
        <taxon>Aconoidasida</taxon>
        <taxon>Haemosporida</taxon>
        <taxon>Plasmodiidae</taxon>
        <taxon>Plasmodium</taxon>
        <taxon>Plasmodium (Laverania)</taxon>
    </lineage>
</organism>
<feature type="transmembrane region" description="Helical" evidence="5">
    <location>
        <begin position="5"/>
        <end position="25"/>
    </location>
</feature>
<evidence type="ECO:0000256" key="3">
    <source>
        <dbReference type="ARBA" id="ARBA00022989"/>
    </source>
</evidence>
<keyword evidence="4 5" id="KW-0472">Membrane</keyword>
<feature type="transmembrane region" description="Helical" evidence="5">
    <location>
        <begin position="37"/>
        <end position="54"/>
    </location>
</feature>
<dbReference type="OrthoDB" id="5547497at2759"/>
<evidence type="ECO:0000256" key="5">
    <source>
        <dbReference type="SAM" id="Phobius"/>
    </source>
</evidence>
<dbReference type="InterPro" id="IPR050186">
    <property type="entry name" value="TPT_transporter"/>
</dbReference>
<feature type="transmembrane region" description="Helical" evidence="5">
    <location>
        <begin position="162"/>
        <end position="180"/>
    </location>
</feature>
<evidence type="ECO:0008006" key="8">
    <source>
        <dbReference type="Google" id="ProtNLM"/>
    </source>
</evidence>
<reference evidence="6 7" key="2">
    <citation type="submission" date="2013-02" db="EMBL/GenBank/DDBJ databases">
        <title>The Genome Sequence of Plasmodium falciparum CAMP/Malaysia.</title>
        <authorList>
            <consortium name="The Broad Institute Genome Sequencing Platform"/>
            <consortium name="The Broad Institute Genome Sequencing Center for Infectious Disease"/>
            <person name="Neafsey D."/>
            <person name="Cheeseman I."/>
            <person name="Volkman S."/>
            <person name="Adams J."/>
            <person name="Walker B."/>
            <person name="Young S.K."/>
            <person name="Zeng Q."/>
            <person name="Gargeya S."/>
            <person name="Fitzgerald M."/>
            <person name="Haas B."/>
            <person name="Abouelleil A."/>
            <person name="Alvarado L."/>
            <person name="Arachchi H.M."/>
            <person name="Berlin A.M."/>
            <person name="Chapman S.B."/>
            <person name="Dewar J."/>
            <person name="Goldberg J."/>
            <person name="Griggs A."/>
            <person name="Gujja S."/>
            <person name="Hansen M."/>
            <person name="Howarth C."/>
            <person name="Imamovic A."/>
            <person name="Larimer J."/>
            <person name="McCowan C."/>
            <person name="Murphy C."/>
            <person name="Neiman D."/>
            <person name="Pearson M."/>
            <person name="Priest M."/>
            <person name="Roberts A."/>
            <person name="Saif S."/>
            <person name="Shea T."/>
            <person name="Sisk P."/>
            <person name="Sykes S."/>
            <person name="Wortman J."/>
            <person name="Nusbaum C."/>
            <person name="Birren B."/>
        </authorList>
    </citation>
    <scope>NUCLEOTIDE SEQUENCE [LARGE SCALE GENOMIC DNA]</scope>
    <source>
        <strain evidence="6 7">CAMP/Malaysia</strain>
    </source>
</reference>
<reference evidence="6 7" key="1">
    <citation type="submission" date="2013-02" db="EMBL/GenBank/DDBJ databases">
        <title>The Genome Annotation of Plasmodium falciparum CAMP/Malaysia.</title>
        <authorList>
            <consortium name="The Broad Institute Genome Sequencing Platform"/>
            <consortium name="The Broad Institute Genome Sequencing Center for Infectious Disease"/>
            <person name="Neafsey D."/>
            <person name="Hoffman S."/>
            <person name="Volkman S."/>
            <person name="Rosenthal P."/>
            <person name="Walker B."/>
            <person name="Young S.K."/>
            <person name="Zeng Q."/>
            <person name="Gargeya S."/>
            <person name="Fitzgerald M."/>
            <person name="Haas B."/>
            <person name="Abouelleil A."/>
            <person name="Allen A.W."/>
            <person name="Alvarado L."/>
            <person name="Arachchi H.M."/>
            <person name="Berlin A.M."/>
            <person name="Chapman S.B."/>
            <person name="Gainer-Dewar J."/>
            <person name="Goldberg J."/>
            <person name="Griggs A."/>
            <person name="Gujja S."/>
            <person name="Hansen M."/>
            <person name="Howarth C."/>
            <person name="Imamovic A."/>
            <person name="Ireland A."/>
            <person name="Larimer J."/>
            <person name="McCowan C."/>
            <person name="Murphy C."/>
            <person name="Pearson M."/>
            <person name="Poon T.W."/>
            <person name="Priest M."/>
            <person name="Roberts A."/>
            <person name="Saif S."/>
            <person name="Shea T."/>
            <person name="Sisk P."/>
            <person name="Sykes S."/>
            <person name="Wortman J."/>
            <person name="Nusbaum C."/>
            <person name="Birren B."/>
        </authorList>
    </citation>
    <scope>NUCLEOTIDE SEQUENCE [LARGE SCALE GENOMIC DNA]</scope>
    <source>
        <strain evidence="6 7">CAMP/Malaysia</strain>
    </source>
</reference>
<evidence type="ECO:0000256" key="1">
    <source>
        <dbReference type="ARBA" id="ARBA00004141"/>
    </source>
</evidence>
<feature type="transmembrane region" description="Helical" evidence="5">
    <location>
        <begin position="135"/>
        <end position="156"/>
    </location>
</feature>
<accession>A0A024XFF5</accession>
<evidence type="ECO:0000256" key="4">
    <source>
        <dbReference type="ARBA" id="ARBA00023136"/>
    </source>
</evidence>
<dbReference type="Proteomes" id="UP000030694">
    <property type="component" value="Unassembled WGS sequence"/>
</dbReference>